<organism evidence="13">
    <name type="scientific">Nippostrongylus brasiliensis</name>
    <name type="common">Rat hookworm</name>
    <dbReference type="NCBI Taxonomy" id="27835"/>
    <lineage>
        <taxon>Eukaryota</taxon>
        <taxon>Metazoa</taxon>
        <taxon>Ecdysozoa</taxon>
        <taxon>Nematoda</taxon>
        <taxon>Chromadorea</taxon>
        <taxon>Rhabditida</taxon>
        <taxon>Rhabditina</taxon>
        <taxon>Rhabditomorpha</taxon>
        <taxon>Strongyloidea</taxon>
        <taxon>Heligmosomidae</taxon>
        <taxon>Nippostrongylus</taxon>
    </lineage>
</organism>
<feature type="region of interest" description="Disordered" evidence="8">
    <location>
        <begin position="1"/>
        <end position="31"/>
    </location>
</feature>
<dbReference type="InterPro" id="IPR042089">
    <property type="entry name" value="Peptidase_M13_dom_2"/>
</dbReference>
<proteinExistence type="inferred from homology"/>
<feature type="domain" description="Peptidase M13 N-terminal" evidence="10">
    <location>
        <begin position="777"/>
        <end position="955"/>
    </location>
</feature>
<dbReference type="Gene3D" id="1.10.1380.10">
    <property type="entry name" value="Neutral endopeptidase , domain2"/>
    <property type="match status" value="3"/>
</dbReference>
<dbReference type="SUPFAM" id="SSF55486">
    <property type="entry name" value="Metalloproteases ('zincins'), catalytic domain"/>
    <property type="match status" value="2"/>
</dbReference>
<keyword evidence="3" id="KW-0645">Protease</keyword>
<dbReference type="OMA" id="AYPDWIT"/>
<keyword evidence="4" id="KW-0479">Metal-binding</keyword>
<keyword evidence="5" id="KW-0378">Hydrolase</keyword>
<evidence type="ECO:0000256" key="6">
    <source>
        <dbReference type="ARBA" id="ARBA00022833"/>
    </source>
</evidence>
<dbReference type="PRINTS" id="PR00786">
    <property type="entry name" value="NEPRILYSIN"/>
</dbReference>
<dbReference type="InterPro" id="IPR000718">
    <property type="entry name" value="Peptidase_M13"/>
</dbReference>
<dbReference type="Pfam" id="PF05649">
    <property type="entry name" value="Peptidase_M13_N"/>
    <property type="match status" value="3"/>
</dbReference>
<dbReference type="PROSITE" id="PS51885">
    <property type="entry name" value="NEPRILYSIN"/>
    <property type="match status" value="1"/>
</dbReference>
<keyword evidence="12" id="KW-1185">Reference proteome</keyword>
<sequence length="1458" mass="164220">MWSPHSRSHPEVPTTQDTRLPFSCSSESSLNTSVNPCEDFYAYTCGNFTGDMSFDDSDNSNIDNMVKQLTNATYINSAVADLFGQVKALERTGSLGLNAQQYGPNAQSPCYYDSERKTGEQGYLNETQFPFYMLYQSKTPQATFPDPVGLGFLFGYPAGNENAPNLVTPSVDTNWKDPHGKSGYSYFIDQPLNMSIISTMNTLATTQGLKLDQKKLAADAWDIVQFDHLLAMTYSTDDSTRRQYDRSYNPMTLAQLRAAYPKISWHTFLPESVLNAPQVMGKLLADNTTNFIVMEPVKLQMLHDALGSTTFATTRTLVNYVYYQVVAANADFLPKPANSEEYALEEMQRVRVQRPSPGKRRRIRPEQRRFKRQHYNDFTEAQGNCAMETVFVLQYANARAFIDKVYPSSESRQQMRDHVAKVASSILIATKKGAYNKIDHLVKNIAYPDWITNDTALTAYHKNLGIEVNKDDYLTMVRRASMFNSYLSWSSLVAGPVNRQDFLGPPGTTNAWYQPELNSITFPAAILHQPFYDPSWPTSVNFGGLGVVAGHELTHGFDDEGVQWEGTGILSGWMDDPSKAAFGTMADCVVKEYDGFCPLNKTAYGSAACLDGAQTQGENIADNGGIHAAFRAYRNFINLYGPDPQLPDSLLQEFTYDQLFFLSFAKVWCQQTPSDSRMETQILVDPHSPSKYRVWGTIQNFPAFKDAFHCPSSPYAPDKHCDVWVSDIDSSYGEPVVKSELNIIADNQITSGDVNKYYAYKQAVNFYQPSVNISADPCNDFFNYACGNYDKVVSFHYADANNLNIMANQLYSSSYQATVKSSTALTKEKAFTDACVNATLSNTTTQSILVTNNYLLPRVKKLAAALGSNFTYVYGGNVAALPDKTQLANGLAYLSFQQSIDTLVTPLVDTNWIDPTKGYRMFLDQNTAYMSKTYYQPDAFHTTEDQYVTTATSVVARTDDTTRRSYKRSWNLQSVTDLNTNYPFLDWKTYLNQVPSTGRAVVTAAGYQVSVMELEQYKKFSTDYVNKANNLDQTKLVNYLFLRLLLQNAQYLPTYANTFEGMPEEPFVLGRKRRGYRRVRTDNLSDTRTSCTDKANDLMQFANGRVFIDYLYPDENSRESIRRTAGGVIQNVIHSFQGMVDQLDWMTVDVKKKAYDKTAGIVQNIAFPDWILNNTQLDLYYKDLTFDPTKENYYDIWTKLTSFNLGVQYKQLTAAAADRKDFLGQPGTVNAWYQPELNSITFPAGILQPPYFHPLWPASINYGGMGLVAGHELTHGFDDEGVQWGPGGELSPPANENCTGWMDEQSSSEFKLMAQCVIDEYSTFCPLDPKKYTPNCVNGAQTQGENIADNGGIHAAFRAYRTHIALDGPDPLLPDRLFGQFSHDQLFFLNFAQVWCEKRRTDDLLYKQLMVDPHSPSMYRVFGTIQNYPAFQVAYNCPINSAYAPASHCNVWVPKYEP</sequence>
<accession>A0A158QXQ7</accession>
<evidence type="ECO:0000313" key="11">
    <source>
        <dbReference type="EMBL" id="VDL70827.1"/>
    </source>
</evidence>
<keyword evidence="6" id="KW-0862">Zinc</keyword>
<dbReference type="InterPro" id="IPR008753">
    <property type="entry name" value="Peptidase_M13_N"/>
</dbReference>
<dbReference type="PANTHER" id="PTHR11733:SF240">
    <property type="entry name" value="GH14155P-RELATED"/>
    <property type="match status" value="1"/>
</dbReference>
<name>A0A158QXQ7_NIPBR</name>
<dbReference type="Proteomes" id="UP000271162">
    <property type="component" value="Unassembled WGS sequence"/>
</dbReference>
<evidence type="ECO:0000256" key="3">
    <source>
        <dbReference type="ARBA" id="ARBA00022670"/>
    </source>
</evidence>
<dbReference type="GO" id="GO:0004222">
    <property type="term" value="F:metalloendopeptidase activity"/>
    <property type="evidence" value="ECO:0007669"/>
    <property type="project" value="InterPro"/>
</dbReference>
<dbReference type="GO" id="GO:0046872">
    <property type="term" value="F:metal ion binding"/>
    <property type="evidence" value="ECO:0007669"/>
    <property type="project" value="UniProtKB-KW"/>
</dbReference>
<feature type="domain" description="Peptidase M13 C-terminal" evidence="9">
    <location>
        <begin position="510"/>
        <end position="723"/>
    </location>
</feature>
<protein>
    <submittedName>
        <fullName evidence="13">Peptidase_M13_N domain-containing protein</fullName>
    </submittedName>
</protein>
<evidence type="ECO:0000256" key="2">
    <source>
        <dbReference type="ARBA" id="ARBA00007357"/>
    </source>
</evidence>
<dbReference type="GO" id="GO:0016485">
    <property type="term" value="P:protein processing"/>
    <property type="evidence" value="ECO:0007669"/>
    <property type="project" value="TreeGrafter"/>
</dbReference>
<dbReference type="GO" id="GO:0005886">
    <property type="term" value="C:plasma membrane"/>
    <property type="evidence" value="ECO:0007669"/>
    <property type="project" value="TreeGrafter"/>
</dbReference>
<keyword evidence="7" id="KW-0482">Metalloprotease</keyword>
<evidence type="ECO:0000256" key="8">
    <source>
        <dbReference type="SAM" id="MobiDB-lite"/>
    </source>
</evidence>
<reference evidence="13" key="1">
    <citation type="submission" date="2016-04" db="UniProtKB">
        <authorList>
            <consortium name="WormBaseParasite"/>
        </authorList>
    </citation>
    <scope>IDENTIFICATION</scope>
</reference>
<feature type="domain" description="Peptidase M13 N-terminal" evidence="10">
    <location>
        <begin position="958"/>
        <end position="1168"/>
    </location>
</feature>
<evidence type="ECO:0000256" key="7">
    <source>
        <dbReference type="ARBA" id="ARBA00023049"/>
    </source>
</evidence>
<dbReference type="InterPro" id="IPR018497">
    <property type="entry name" value="Peptidase_M13_C"/>
</dbReference>
<evidence type="ECO:0000256" key="4">
    <source>
        <dbReference type="ARBA" id="ARBA00022723"/>
    </source>
</evidence>
<dbReference type="WBParaSite" id="NBR_0000723701-mRNA-1">
    <property type="protein sequence ID" value="NBR_0000723701-mRNA-1"/>
    <property type="gene ID" value="NBR_0000723701"/>
</dbReference>
<comment type="cofactor">
    <cofactor evidence="1">
        <name>Zn(2+)</name>
        <dbReference type="ChEBI" id="CHEBI:29105"/>
    </cofactor>
</comment>
<dbReference type="STRING" id="27835.A0A158QXQ7"/>
<evidence type="ECO:0000313" key="12">
    <source>
        <dbReference type="Proteomes" id="UP000271162"/>
    </source>
</evidence>
<gene>
    <name evidence="11" type="ORF">NBR_LOCUS7238</name>
</gene>
<dbReference type="InterPro" id="IPR024079">
    <property type="entry name" value="MetalloPept_cat_dom_sf"/>
</dbReference>
<feature type="compositionally biased region" description="Polar residues" evidence="8">
    <location>
        <begin position="13"/>
        <end position="31"/>
    </location>
</feature>
<evidence type="ECO:0000256" key="1">
    <source>
        <dbReference type="ARBA" id="ARBA00001947"/>
    </source>
</evidence>
<dbReference type="PANTHER" id="PTHR11733">
    <property type="entry name" value="ZINC METALLOPROTEASE FAMILY M13 NEPRILYSIN-RELATED"/>
    <property type="match status" value="1"/>
</dbReference>
<reference evidence="11 12" key="2">
    <citation type="submission" date="2018-11" db="EMBL/GenBank/DDBJ databases">
        <authorList>
            <consortium name="Pathogen Informatics"/>
        </authorList>
    </citation>
    <scope>NUCLEOTIDE SEQUENCE [LARGE SCALE GENOMIC DNA]</scope>
</reference>
<evidence type="ECO:0000259" key="9">
    <source>
        <dbReference type="Pfam" id="PF01431"/>
    </source>
</evidence>
<dbReference type="EMBL" id="UYSL01019871">
    <property type="protein sequence ID" value="VDL70827.1"/>
    <property type="molecule type" value="Genomic_DNA"/>
</dbReference>
<evidence type="ECO:0000256" key="5">
    <source>
        <dbReference type="ARBA" id="ARBA00022801"/>
    </source>
</evidence>
<evidence type="ECO:0000313" key="13">
    <source>
        <dbReference type="WBParaSite" id="NBR_0000723701-mRNA-1"/>
    </source>
</evidence>
<dbReference type="Pfam" id="PF01431">
    <property type="entry name" value="Peptidase_M13"/>
    <property type="match status" value="2"/>
</dbReference>
<feature type="domain" description="Peptidase M13 C-terminal" evidence="9">
    <location>
        <begin position="1230"/>
        <end position="1451"/>
    </location>
</feature>
<dbReference type="Gene3D" id="3.40.390.10">
    <property type="entry name" value="Collagenase (Catalytic Domain)"/>
    <property type="match status" value="3"/>
</dbReference>
<comment type="similarity">
    <text evidence="2">Belongs to the peptidase M13 family.</text>
</comment>
<evidence type="ECO:0000259" key="10">
    <source>
        <dbReference type="Pfam" id="PF05649"/>
    </source>
</evidence>
<dbReference type="CDD" id="cd08662">
    <property type="entry name" value="M13"/>
    <property type="match status" value="2"/>
</dbReference>
<feature type="domain" description="Peptidase M13 N-terminal" evidence="10">
    <location>
        <begin position="199"/>
        <end position="448"/>
    </location>
</feature>